<dbReference type="GO" id="GO:0042054">
    <property type="term" value="F:histone methyltransferase activity"/>
    <property type="evidence" value="ECO:0007669"/>
    <property type="project" value="InterPro"/>
</dbReference>
<feature type="region of interest" description="Disordered" evidence="12">
    <location>
        <begin position="58"/>
        <end position="82"/>
    </location>
</feature>
<comment type="subcellular location">
    <subcellularLocation>
        <location evidence="1">Nucleus</location>
    </subcellularLocation>
</comment>
<evidence type="ECO:0000256" key="6">
    <source>
        <dbReference type="ARBA" id="ARBA00022737"/>
    </source>
</evidence>
<keyword evidence="5" id="KW-0479">Metal-binding</keyword>
<dbReference type="InterPro" id="IPR001214">
    <property type="entry name" value="SET_dom"/>
</dbReference>
<evidence type="ECO:0000256" key="7">
    <source>
        <dbReference type="ARBA" id="ARBA00022771"/>
    </source>
</evidence>
<dbReference type="GO" id="GO:0032259">
    <property type="term" value="P:methylation"/>
    <property type="evidence" value="ECO:0007669"/>
    <property type="project" value="UniProtKB-KW"/>
</dbReference>
<dbReference type="SUPFAM" id="SSF82199">
    <property type="entry name" value="SET domain"/>
    <property type="match status" value="1"/>
</dbReference>
<comment type="caution">
    <text evidence="14">The sequence shown here is derived from an EMBL/GenBank/DDBJ whole genome shotgun (WGS) entry which is preliminary data.</text>
</comment>
<dbReference type="InterPro" id="IPR044417">
    <property type="entry name" value="PRDM7_9_PR-SET"/>
</dbReference>
<proteinExistence type="predicted"/>
<dbReference type="InterPro" id="IPR050331">
    <property type="entry name" value="Zinc_finger"/>
</dbReference>
<dbReference type="Proteomes" id="UP000593565">
    <property type="component" value="Unassembled WGS sequence"/>
</dbReference>
<feature type="region of interest" description="Disordered" evidence="12">
    <location>
        <begin position="1"/>
        <end position="22"/>
    </location>
</feature>
<dbReference type="PANTHER" id="PTHR16515:SF66">
    <property type="entry name" value="C2H2-TYPE DOMAIN-CONTAINING PROTEIN"/>
    <property type="match status" value="1"/>
</dbReference>
<evidence type="ECO:0000259" key="13">
    <source>
        <dbReference type="PROSITE" id="PS50280"/>
    </source>
</evidence>
<keyword evidence="7" id="KW-0863">Zinc-finger</keyword>
<sequence length="323" mass="36549">MKSESRRRSLGKSPQTPAATGSKMYHCSDLYGIKVFKLHSAFKTKLCEDMQTDACMSSGGGTSDSVGHISPEDQQNGEFQKKPIKEEELEDEEYFYGGTSSFVGHFTPVGKQKEGFQEKHLKQEESEDDDYLYCEDCSSFFINKCEVHGLAVFISDSHVSMGVPDRARQTLPPGLEVQKSDIPGAGLGVINKGEIVPVGSHFGPYQGELVDREEAMNSDYSWVICKHGHCEKYIDAKREICANWMRYVNCARNDEEQNLVAFQYRGEIFYRCCQPIEPGQELLVCYGEKYAKDLSIAFEYIWNKKCSNSGIVHTLIFYDVYLL</sequence>
<keyword evidence="3" id="KW-0808">Transferase</keyword>
<evidence type="ECO:0000256" key="11">
    <source>
        <dbReference type="ARBA" id="ARBA00023242"/>
    </source>
</evidence>
<evidence type="ECO:0000313" key="15">
    <source>
        <dbReference type="Proteomes" id="UP000593565"/>
    </source>
</evidence>
<evidence type="ECO:0000256" key="5">
    <source>
        <dbReference type="ARBA" id="ARBA00022723"/>
    </source>
</evidence>
<name>A0A7J6AH85_AMEME</name>
<dbReference type="EMBL" id="JAAGNN010000014">
    <property type="protein sequence ID" value="KAF4080848.1"/>
    <property type="molecule type" value="Genomic_DNA"/>
</dbReference>
<dbReference type="AlphaFoldDB" id="A0A7J6AH85"/>
<keyword evidence="8" id="KW-0862">Zinc</keyword>
<evidence type="ECO:0000256" key="12">
    <source>
        <dbReference type="SAM" id="MobiDB-lite"/>
    </source>
</evidence>
<dbReference type="CDD" id="cd19193">
    <property type="entry name" value="PR-SET_PRDM7_9"/>
    <property type="match status" value="1"/>
</dbReference>
<evidence type="ECO:0000256" key="1">
    <source>
        <dbReference type="ARBA" id="ARBA00004123"/>
    </source>
</evidence>
<evidence type="ECO:0000256" key="9">
    <source>
        <dbReference type="ARBA" id="ARBA00023015"/>
    </source>
</evidence>
<keyword evidence="9" id="KW-0805">Transcription regulation</keyword>
<dbReference type="GO" id="GO:0008270">
    <property type="term" value="F:zinc ion binding"/>
    <property type="evidence" value="ECO:0007669"/>
    <property type="project" value="UniProtKB-KW"/>
</dbReference>
<dbReference type="SMART" id="SM00317">
    <property type="entry name" value="SET"/>
    <property type="match status" value="1"/>
</dbReference>
<keyword evidence="2" id="KW-0489">Methyltransferase</keyword>
<reference evidence="14 15" key="1">
    <citation type="submission" date="2020-02" db="EMBL/GenBank/DDBJ databases">
        <title>A chromosome-scale genome assembly of the black bullhead catfish (Ameiurus melas).</title>
        <authorList>
            <person name="Wen M."/>
            <person name="Zham M."/>
            <person name="Cabau C."/>
            <person name="Klopp C."/>
            <person name="Donnadieu C."/>
            <person name="Roques C."/>
            <person name="Bouchez O."/>
            <person name="Lampietro C."/>
            <person name="Jouanno E."/>
            <person name="Herpin A."/>
            <person name="Louis A."/>
            <person name="Berthelot C."/>
            <person name="Parey E."/>
            <person name="Roest-Crollius H."/>
            <person name="Braasch I."/>
            <person name="Postlethwait J."/>
            <person name="Robinson-Rechavi M."/>
            <person name="Echchiki A."/>
            <person name="Begum T."/>
            <person name="Montfort J."/>
            <person name="Schartl M."/>
            <person name="Bobe J."/>
            <person name="Guiguen Y."/>
        </authorList>
    </citation>
    <scope>NUCLEOTIDE SEQUENCE [LARGE SCALE GENOMIC DNA]</scope>
    <source>
        <strain evidence="14">M_S1</strain>
        <tissue evidence="14">Blood</tissue>
    </source>
</reference>
<gene>
    <name evidence="14" type="ORF">AMELA_G00175860</name>
</gene>
<dbReference type="InterPro" id="IPR046341">
    <property type="entry name" value="SET_dom_sf"/>
</dbReference>
<protein>
    <recommendedName>
        <fullName evidence="13">SET domain-containing protein</fullName>
    </recommendedName>
</protein>
<evidence type="ECO:0000256" key="3">
    <source>
        <dbReference type="ARBA" id="ARBA00022679"/>
    </source>
</evidence>
<evidence type="ECO:0000256" key="4">
    <source>
        <dbReference type="ARBA" id="ARBA00022691"/>
    </source>
</evidence>
<keyword evidence="6" id="KW-0677">Repeat</keyword>
<keyword evidence="11" id="KW-0539">Nucleus</keyword>
<keyword evidence="4" id="KW-0949">S-adenosyl-L-methionine</keyword>
<accession>A0A7J6AH85</accession>
<keyword evidence="10" id="KW-0804">Transcription</keyword>
<evidence type="ECO:0000256" key="8">
    <source>
        <dbReference type="ARBA" id="ARBA00022833"/>
    </source>
</evidence>
<dbReference type="GO" id="GO:0010468">
    <property type="term" value="P:regulation of gene expression"/>
    <property type="evidence" value="ECO:0007669"/>
    <property type="project" value="TreeGrafter"/>
</dbReference>
<evidence type="ECO:0000313" key="14">
    <source>
        <dbReference type="EMBL" id="KAF4080848.1"/>
    </source>
</evidence>
<dbReference type="PROSITE" id="PS50280">
    <property type="entry name" value="SET"/>
    <property type="match status" value="1"/>
</dbReference>
<dbReference type="GO" id="GO:0005634">
    <property type="term" value="C:nucleus"/>
    <property type="evidence" value="ECO:0007669"/>
    <property type="project" value="UniProtKB-SubCell"/>
</dbReference>
<evidence type="ECO:0000256" key="10">
    <source>
        <dbReference type="ARBA" id="ARBA00023163"/>
    </source>
</evidence>
<dbReference type="Gene3D" id="2.170.270.10">
    <property type="entry name" value="SET domain"/>
    <property type="match status" value="1"/>
</dbReference>
<organism evidence="14 15">
    <name type="scientific">Ameiurus melas</name>
    <name type="common">Black bullhead</name>
    <name type="synonym">Silurus melas</name>
    <dbReference type="NCBI Taxonomy" id="219545"/>
    <lineage>
        <taxon>Eukaryota</taxon>
        <taxon>Metazoa</taxon>
        <taxon>Chordata</taxon>
        <taxon>Craniata</taxon>
        <taxon>Vertebrata</taxon>
        <taxon>Euteleostomi</taxon>
        <taxon>Actinopterygii</taxon>
        <taxon>Neopterygii</taxon>
        <taxon>Teleostei</taxon>
        <taxon>Ostariophysi</taxon>
        <taxon>Siluriformes</taxon>
        <taxon>Ictaluridae</taxon>
        <taxon>Ameiurus</taxon>
    </lineage>
</organism>
<evidence type="ECO:0000256" key="2">
    <source>
        <dbReference type="ARBA" id="ARBA00022603"/>
    </source>
</evidence>
<dbReference type="Pfam" id="PF21549">
    <property type="entry name" value="PRDM2_PR"/>
    <property type="match status" value="1"/>
</dbReference>
<feature type="domain" description="SET" evidence="13">
    <location>
        <begin position="173"/>
        <end position="287"/>
    </location>
</feature>
<dbReference type="PANTHER" id="PTHR16515">
    <property type="entry name" value="PR DOMAIN ZINC FINGER PROTEIN"/>
    <property type="match status" value="1"/>
</dbReference>
<keyword evidence="15" id="KW-1185">Reference proteome</keyword>